<evidence type="ECO:0000256" key="6">
    <source>
        <dbReference type="ARBA" id="ARBA00022741"/>
    </source>
</evidence>
<dbReference type="Proteomes" id="UP000019482">
    <property type="component" value="Unassembled WGS sequence"/>
</dbReference>
<comment type="function">
    <text evidence="14 19">Bifunctional enzyme that catalyzes the epimerization of the S- and R-forms of NAD(P)HX and the dehydration of the S-form of NAD(P)HX at the expense of ADP, which is converted to AMP. This allows the repair of both epimers of NAD(P)HX, a damaged form of NAD(P)H that is a result of enzymatic or heat-dependent hydration.</text>
</comment>
<feature type="domain" description="YjeF N-terminal" evidence="21">
    <location>
        <begin position="9"/>
        <end position="217"/>
    </location>
</feature>
<comment type="function">
    <text evidence="17">Catalyzes the dehydration of the S-form of NAD(P)HX at the expense of ADP, which is converted to AMP. Together with NAD(P)HX epimerase, which catalyzes the epimerization of the S- and R-forms, the enzyme allows the repair of both epimers of NAD(P)HX, a damaged form of NAD(P)H that is a result of enzymatic or heat-dependent hydration.</text>
</comment>
<dbReference type="PROSITE" id="PS51385">
    <property type="entry name" value="YJEF_N"/>
    <property type="match status" value="1"/>
</dbReference>
<comment type="catalytic activity">
    <reaction evidence="15 17 19">
        <text>(6S)-NADHX + ADP = AMP + phosphate + NADH + H(+)</text>
        <dbReference type="Rhea" id="RHEA:32223"/>
        <dbReference type="ChEBI" id="CHEBI:15378"/>
        <dbReference type="ChEBI" id="CHEBI:43474"/>
        <dbReference type="ChEBI" id="CHEBI:57945"/>
        <dbReference type="ChEBI" id="CHEBI:64074"/>
        <dbReference type="ChEBI" id="CHEBI:456215"/>
        <dbReference type="ChEBI" id="CHEBI:456216"/>
        <dbReference type="EC" id="4.2.1.136"/>
    </reaction>
</comment>
<comment type="similarity">
    <text evidence="18">Belongs to the NnrE/AIBP family.</text>
</comment>
<evidence type="ECO:0000256" key="12">
    <source>
        <dbReference type="ARBA" id="ARBA00023239"/>
    </source>
</evidence>
<comment type="catalytic activity">
    <reaction evidence="1 18 19">
        <text>(6R)-NADHX = (6S)-NADHX</text>
        <dbReference type="Rhea" id="RHEA:32215"/>
        <dbReference type="ChEBI" id="CHEBI:64074"/>
        <dbReference type="ChEBI" id="CHEBI:64075"/>
        <dbReference type="EC" id="5.1.99.6"/>
    </reaction>
</comment>
<dbReference type="CDD" id="cd01171">
    <property type="entry name" value="YXKO-related"/>
    <property type="match status" value="1"/>
</dbReference>
<dbReference type="InterPro" id="IPR030677">
    <property type="entry name" value="Nnr"/>
</dbReference>
<keyword evidence="7 17" id="KW-0067">ATP-binding</keyword>
<dbReference type="EC" id="5.1.99.6" evidence="19"/>
<sequence>MKVANVETMRNIDSYCINELKIPGIVLMENAALKVVKNIDTKKYSSFCIICTKGNNGGDGFAVARHLYNLGKCINVFLIGNEKNMSNDCRINYDILKNLGVKVDIIDNSQQIEKVKSAIYFSDMTIDAIFGTGLSRDVEGIYGDIISLINENSKYVLSIDIPSGLSGDTGKVLKNSIKANKTVSFQLYKKGFLNYEADEFTGSIIIEDIGIPSIAINKFNIRDFIITDTIAKNTLKIRNKYSHKGDFGRVVIIAGSVGFSGAAYISTQSAVKGGAGLVTLACRRELQNIMSSKLEEAMTVDLANDQKLEELIQKCDAVAVGPGMGNNEFTLNILKMLLNKVRSTLVIDADGINVLKGRLDILKDRKCKIIMTPHLGEMSGITGLAMHYIKENRIDIARKFARENDITLVLKGYNTVITDGYSLAINSTGNSAMASGGMGDCLTGMITSLAAQNYTPFEAACMAAYVHGLCGDRLSENMFCVNASDIISQIPFILKDILYK</sequence>
<dbReference type="GO" id="GO:0005524">
    <property type="term" value="F:ATP binding"/>
    <property type="evidence" value="ECO:0007669"/>
    <property type="project" value="UniProtKB-UniRule"/>
</dbReference>
<dbReference type="PANTHER" id="PTHR12592:SF0">
    <property type="entry name" value="ATP-DEPENDENT (S)-NAD(P)H-HYDRATE DEHYDRATASE"/>
    <property type="match status" value="1"/>
</dbReference>
<feature type="binding site" evidence="17">
    <location>
        <position position="440"/>
    </location>
    <ligand>
        <name>(6S)-NADPHX</name>
        <dbReference type="ChEBI" id="CHEBI:64076"/>
    </ligand>
</feature>
<evidence type="ECO:0000256" key="18">
    <source>
        <dbReference type="HAMAP-Rule" id="MF_01966"/>
    </source>
</evidence>
<dbReference type="AlphaFoldDB" id="W6NFQ9"/>
<dbReference type="InterPro" id="IPR004443">
    <property type="entry name" value="YjeF_N_dom"/>
</dbReference>
<evidence type="ECO:0000259" key="20">
    <source>
        <dbReference type="PROSITE" id="PS51383"/>
    </source>
</evidence>
<feature type="binding site" evidence="17">
    <location>
        <begin position="411"/>
        <end position="415"/>
    </location>
    <ligand>
        <name>AMP</name>
        <dbReference type="ChEBI" id="CHEBI:456215"/>
    </ligand>
</feature>
<dbReference type="PIRSF" id="PIRSF017184">
    <property type="entry name" value="Nnr"/>
    <property type="match status" value="1"/>
</dbReference>
<evidence type="ECO:0000256" key="11">
    <source>
        <dbReference type="ARBA" id="ARBA00023235"/>
    </source>
</evidence>
<dbReference type="GO" id="GO:0046496">
    <property type="term" value="P:nicotinamide nucleotide metabolic process"/>
    <property type="evidence" value="ECO:0007669"/>
    <property type="project" value="UniProtKB-UniRule"/>
</dbReference>
<dbReference type="InterPro" id="IPR036652">
    <property type="entry name" value="YjeF_N_dom_sf"/>
</dbReference>
<dbReference type="EMBL" id="CBXI010000013">
    <property type="protein sequence ID" value="CDL90917.1"/>
    <property type="molecule type" value="Genomic_DNA"/>
</dbReference>
<accession>W6NFQ9</accession>
<feature type="binding site" evidence="17">
    <location>
        <position position="262"/>
    </location>
    <ligand>
        <name>(6S)-NADPHX</name>
        <dbReference type="ChEBI" id="CHEBI:64076"/>
    </ligand>
</feature>
<dbReference type="GO" id="GO:0052855">
    <property type="term" value="F:ADP-dependent NAD(P)H-hydrate dehydratase activity"/>
    <property type="evidence" value="ECO:0007669"/>
    <property type="project" value="UniProtKB-UniRule"/>
</dbReference>
<dbReference type="GO" id="GO:0052856">
    <property type="term" value="F:NAD(P)HX epimerase activity"/>
    <property type="evidence" value="ECO:0007669"/>
    <property type="project" value="UniProtKB-UniRule"/>
</dbReference>
<keyword evidence="12 17" id="KW-0456">Lyase</keyword>
<evidence type="ECO:0000256" key="8">
    <source>
        <dbReference type="ARBA" id="ARBA00022857"/>
    </source>
</evidence>
<comment type="function">
    <text evidence="18">Catalyzes the epimerization of the S- and R-forms of NAD(P)HX, a damaged form of NAD(P)H that is a result of enzymatic or heat-dependent hydration. This is a prerequisite for the S-specific NAD(P)H-hydrate dehydratase to allow the repair of both epimers of NAD(P)HX.</text>
</comment>
<evidence type="ECO:0000256" key="2">
    <source>
        <dbReference type="ARBA" id="ARBA00000909"/>
    </source>
</evidence>
<evidence type="ECO:0000256" key="5">
    <source>
        <dbReference type="ARBA" id="ARBA00022723"/>
    </source>
</evidence>
<comment type="cofactor">
    <cofactor evidence="17">
        <name>Mg(2+)</name>
        <dbReference type="ChEBI" id="CHEBI:18420"/>
    </cofactor>
</comment>
<dbReference type="GO" id="GO:0046872">
    <property type="term" value="F:metal ion binding"/>
    <property type="evidence" value="ECO:0007669"/>
    <property type="project" value="UniProtKB-UniRule"/>
</dbReference>
<keyword evidence="5 18" id="KW-0479">Metal-binding</keyword>
<evidence type="ECO:0000256" key="13">
    <source>
        <dbReference type="ARBA" id="ARBA00023268"/>
    </source>
</evidence>
<protein>
    <recommendedName>
        <fullName evidence="19">Bifunctional NAD(P)H-hydrate repair enzyme</fullName>
    </recommendedName>
    <alternativeName>
        <fullName evidence="19">Nicotinamide nucleotide repair protein</fullName>
    </alternativeName>
    <domain>
        <recommendedName>
            <fullName evidence="19">ADP-dependent (S)-NAD(P)H-hydrate dehydratase</fullName>
            <ecNumber evidence="19">4.2.1.136</ecNumber>
        </recommendedName>
        <alternativeName>
            <fullName evidence="19">ADP-dependent NAD(P)HX dehydratase</fullName>
        </alternativeName>
    </domain>
    <domain>
        <recommendedName>
            <fullName evidence="19">NAD(P)H-hydrate epimerase</fullName>
            <ecNumber evidence="19">5.1.99.6</ecNumber>
        </recommendedName>
    </domain>
</protein>
<feature type="binding site" evidence="18">
    <location>
        <begin position="131"/>
        <end position="137"/>
    </location>
    <ligand>
        <name>(6S)-NADPHX</name>
        <dbReference type="ChEBI" id="CHEBI:64076"/>
    </ligand>
</feature>
<evidence type="ECO:0000256" key="3">
    <source>
        <dbReference type="ARBA" id="ARBA00006001"/>
    </source>
</evidence>
<evidence type="ECO:0000256" key="4">
    <source>
        <dbReference type="ARBA" id="ARBA00009524"/>
    </source>
</evidence>
<organism evidence="22 23">
    <name type="scientific">Clostridium tyrobutyricum DIVETGP</name>
    <dbReference type="NCBI Taxonomy" id="1408889"/>
    <lineage>
        <taxon>Bacteria</taxon>
        <taxon>Bacillati</taxon>
        <taxon>Bacillota</taxon>
        <taxon>Clostridia</taxon>
        <taxon>Eubacteriales</taxon>
        <taxon>Clostridiaceae</taxon>
        <taxon>Clostridium</taxon>
    </lineage>
</organism>
<evidence type="ECO:0000256" key="16">
    <source>
        <dbReference type="ARBA" id="ARBA00049209"/>
    </source>
</evidence>
<feature type="binding site" evidence="18">
    <location>
        <position position="163"/>
    </location>
    <ligand>
        <name>K(+)</name>
        <dbReference type="ChEBI" id="CHEBI:29103"/>
    </ligand>
</feature>
<evidence type="ECO:0000256" key="17">
    <source>
        <dbReference type="HAMAP-Rule" id="MF_01965"/>
    </source>
</evidence>
<keyword evidence="8 17" id="KW-0521">NADP</keyword>
<keyword evidence="11 18" id="KW-0413">Isomerase</keyword>
<dbReference type="SUPFAM" id="SSF64153">
    <property type="entry name" value="YjeF N-terminal domain-like"/>
    <property type="match status" value="1"/>
</dbReference>
<feature type="binding site" evidence="17">
    <location>
        <position position="374"/>
    </location>
    <ligand>
        <name>(6S)-NADPHX</name>
        <dbReference type="ChEBI" id="CHEBI:64076"/>
    </ligand>
</feature>
<evidence type="ECO:0000256" key="9">
    <source>
        <dbReference type="ARBA" id="ARBA00022958"/>
    </source>
</evidence>
<proteinExistence type="inferred from homology"/>
<keyword evidence="23" id="KW-1185">Reference proteome</keyword>
<feature type="binding site" evidence="18">
    <location>
        <position position="127"/>
    </location>
    <ligand>
        <name>K(+)</name>
        <dbReference type="ChEBI" id="CHEBI:29103"/>
    </ligand>
</feature>
<comment type="cofactor">
    <cofactor evidence="18 19">
        <name>K(+)</name>
        <dbReference type="ChEBI" id="CHEBI:29103"/>
    </cofactor>
    <text evidence="18 19">Binds 1 potassium ion per subunit.</text>
</comment>
<comment type="catalytic activity">
    <reaction evidence="16 17 19">
        <text>(6S)-NADPHX + ADP = AMP + phosphate + NADPH + H(+)</text>
        <dbReference type="Rhea" id="RHEA:32235"/>
        <dbReference type="ChEBI" id="CHEBI:15378"/>
        <dbReference type="ChEBI" id="CHEBI:43474"/>
        <dbReference type="ChEBI" id="CHEBI:57783"/>
        <dbReference type="ChEBI" id="CHEBI:64076"/>
        <dbReference type="ChEBI" id="CHEBI:456215"/>
        <dbReference type="ChEBI" id="CHEBI:456216"/>
        <dbReference type="EC" id="4.2.1.136"/>
    </reaction>
</comment>
<dbReference type="PROSITE" id="PS51383">
    <property type="entry name" value="YJEF_C_3"/>
    <property type="match status" value="1"/>
</dbReference>
<dbReference type="EC" id="4.2.1.136" evidence="19"/>
<dbReference type="InterPro" id="IPR029056">
    <property type="entry name" value="Ribokinase-like"/>
</dbReference>
<comment type="subunit">
    <text evidence="17">Homotetramer.</text>
</comment>
<dbReference type="RefSeq" id="WP_020381128.1">
    <property type="nucleotide sequence ID" value="NZ_CBXI010000013.1"/>
</dbReference>
<dbReference type="GeneID" id="29418803"/>
<name>W6NFQ9_CLOTY</name>
<evidence type="ECO:0000313" key="23">
    <source>
        <dbReference type="Proteomes" id="UP000019482"/>
    </source>
</evidence>
<evidence type="ECO:0000259" key="21">
    <source>
        <dbReference type="PROSITE" id="PS51385"/>
    </source>
</evidence>
<evidence type="ECO:0000256" key="1">
    <source>
        <dbReference type="ARBA" id="ARBA00000013"/>
    </source>
</evidence>
<comment type="catalytic activity">
    <reaction evidence="2 18 19">
        <text>(6R)-NADPHX = (6S)-NADPHX</text>
        <dbReference type="Rhea" id="RHEA:32227"/>
        <dbReference type="ChEBI" id="CHEBI:64076"/>
        <dbReference type="ChEBI" id="CHEBI:64077"/>
        <dbReference type="EC" id="5.1.99.6"/>
    </reaction>
</comment>
<comment type="similarity">
    <text evidence="17">Belongs to the NnrD/CARKD family.</text>
</comment>
<feature type="binding site" evidence="18">
    <location>
        <begin position="55"/>
        <end position="59"/>
    </location>
    <ligand>
        <name>(6S)-NADPHX</name>
        <dbReference type="ChEBI" id="CHEBI:64076"/>
    </ligand>
</feature>
<dbReference type="GO" id="GO:0110051">
    <property type="term" value="P:metabolite repair"/>
    <property type="evidence" value="ECO:0007669"/>
    <property type="project" value="TreeGrafter"/>
</dbReference>
<evidence type="ECO:0000256" key="10">
    <source>
        <dbReference type="ARBA" id="ARBA00023027"/>
    </source>
</evidence>
<keyword evidence="6 17" id="KW-0547">Nucleotide-binding</keyword>
<evidence type="ECO:0000256" key="14">
    <source>
        <dbReference type="ARBA" id="ARBA00025153"/>
    </source>
</evidence>
<reference evidence="22 23" key="1">
    <citation type="journal article" date="2015" name="Genome Announc.">
        <title>Draft Genome Sequence of Clostridium tyrobutyricum Strain DIVETGP, Isolated from Cow's Milk for Grana Padano Production.</title>
        <authorList>
            <person name="Soggiu A."/>
            <person name="Piras C."/>
            <person name="Gaiarsa S."/>
            <person name="Sassera D."/>
            <person name="Roncada P."/>
            <person name="Bendixen E."/>
            <person name="Brasca M."/>
            <person name="Bonizzi L."/>
        </authorList>
    </citation>
    <scope>NUCLEOTIDE SEQUENCE [LARGE SCALE GENOMIC DNA]</scope>
    <source>
        <strain evidence="22 23">DIVETGP</strain>
    </source>
</reference>
<evidence type="ECO:0000256" key="19">
    <source>
        <dbReference type="PIRNR" id="PIRNR017184"/>
    </source>
</evidence>
<feature type="domain" description="YjeF C-terminal" evidence="20">
    <location>
        <begin position="227"/>
        <end position="497"/>
    </location>
</feature>
<dbReference type="HAMAP" id="MF_01965">
    <property type="entry name" value="NADHX_dehydratase"/>
    <property type="match status" value="1"/>
</dbReference>
<dbReference type="Gene3D" id="3.40.50.10260">
    <property type="entry name" value="YjeF N-terminal domain"/>
    <property type="match status" value="1"/>
</dbReference>
<keyword evidence="13" id="KW-0511">Multifunctional enzyme</keyword>
<dbReference type="Gene3D" id="3.40.1190.20">
    <property type="match status" value="1"/>
</dbReference>
<evidence type="ECO:0000313" key="22">
    <source>
        <dbReference type="EMBL" id="CDL90917.1"/>
    </source>
</evidence>
<comment type="caution">
    <text evidence="22">The sequence shown here is derived from an EMBL/GenBank/DDBJ whole genome shotgun (WGS) entry which is preliminary data.</text>
</comment>
<gene>
    <name evidence="17" type="primary">nnrD</name>
    <name evidence="18" type="synonym">nnrE</name>
    <name evidence="22" type="ORF">CTDIVETGP_0987</name>
</gene>
<evidence type="ECO:0000256" key="15">
    <source>
        <dbReference type="ARBA" id="ARBA00048238"/>
    </source>
</evidence>
<keyword evidence="10 17" id="KW-0520">NAD</keyword>
<dbReference type="NCBIfam" id="TIGR00196">
    <property type="entry name" value="yjeF_cterm"/>
    <property type="match status" value="1"/>
</dbReference>
<comment type="similarity">
    <text evidence="4 19">In the C-terminal section; belongs to the NnrD/CARKD family.</text>
</comment>
<comment type="similarity">
    <text evidence="3 19">In the N-terminal section; belongs to the NnrE/AIBP family.</text>
</comment>
<dbReference type="PANTHER" id="PTHR12592">
    <property type="entry name" value="ATP-DEPENDENT (S)-NAD(P)H-HYDRATE DEHYDRATASE FAMILY MEMBER"/>
    <property type="match status" value="1"/>
</dbReference>
<dbReference type="SUPFAM" id="SSF53613">
    <property type="entry name" value="Ribokinase-like"/>
    <property type="match status" value="1"/>
</dbReference>
<evidence type="ECO:0000256" key="7">
    <source>
        <dbReference type="ARBA" id="ARBA00022840"/>
    </source>
</evidence>
<dbReference type="Pfam" id="PF01256">
    <property type="entry name" value="Carb_kinase"/>
    <property type="match status" value="1"/>
</dbReference>
<feature type="binding site" evidence="18">
    <location>
        <position position="142"/>
    </location>
    <ligand>
        <name>(6S)-NADPHX</name>
        <dbReference type="ChEBI" id="CHEBI:64076"/>
    </ligand>
</feature>
<dbReference type="NCBIfam" id="TIGR00197">
    <property type="entry name" value="yjeF_nterm"/>
    <property type="match status" value="1"/>
</dbReference>
<feature type="binding site" evidence="18">
    <location>
        <position position="160"/>
    </location>
    <ligand>
        <name>(6S)-NADPHX</name>
        <dbReference type="ChEBI" id="CHEBI:64076"/>
    </ligand>
</feature>
<feature type="binding site" evidence="17">
    <location>
        <position position="439"/>
    </location>
    <ligand>
        <name>AMP</name>
        <dbReference type="ChEBI" id="CHEBI:456215"/>
    </ligand>
</feature>
<keyword evidence="9 18" id="KW-0630">Potassium</keyword>
<dbReference type="Pfam" id="PF03853">
    <property type="entry name" value="YjeF_N"/>
    <property type="match status" value="1"/>
</dbReference>
<feature type="binding site" evidence="17">
    <location>
        <position position="323"/>
    </location>
    <ligand>
        <name>(6S)-NADPHX</name>
        <dbReference type="ChEBI" id="CHEBI:64076"/>
    </ligand>
</feature>
<dbReference type="HAMAP" id="MF_01966">
    <property type="entry name" value="NADHX_epimerase"/>
    <property type="match status" value="1"/>
</dbReference>
<dbReference type="OrthoDB" id="9806925at2"/>
<dbReference type="InterPro" id="IPR000631">
    <property type="entry name" value="CARKD"/>
</dbReference>
<feature type="binding site" evidence="18">
    <location>
        <position position="56"/>
    </location>
    <ligand>
        <name>K(+)</name>
        <dbReference type="ChEBI" id="CHEBI:29103"/>
    </ligand>
</feature>